<reference evidence="4" key="3">
    <citation type="submission" date="2025-08" db="UniProtKB">
        <authorList>
            <consortium name="RefSeq"/>
        </authorList>
    </citation>
    <scope>IDENTIFICATION</scope>
    <source>
        <strain evidence="4">NI907</strain>
    </source>
</reference>
<name>A0A6P8AXF1_PYRGI</name>
<evidence type="ECO:0000313" key="3">
    <source>
        <dbReference type="Proteomes" id="UP000515153"/>
    </source>
</evidence>
<evidence type="ECO:0000313" key="4">
    <source>
        <dbReference type="RefSeq" id="XP_030979603.1"/>
    </source>
</evidence>
<accession>A0A6P8AXF1</accession>
<dbReference type="RefSeq" id="XP_030979603.1">
    <property type="nucleotide sequence ID" value="XM_031130734.1"/>
</dbReference>
<dbReference type="Proteomes" id="UP000515153">
    <property type="component" value="Chromosome VII"/>
</dbReference>
<dbReference type="KEGG" id="pgri:PgNI_10761"/>
<dbReference type="InterPro" id="IPR058348">
    <property type="entry name" value="DUF8035"/>
</dbReference>
<feature type="compositionally biased region" description="Basic and acidic residues" evidence="1">
    <location>
        <begin position="177"/>
        <end position="195"/>
    </location>
</feature>
<proteinExistence type="predicted"/>
<feature type="region of interest" description="Disordered" evidence="1">
    <location>
        <begin position="324"/>
        <end position="357"/>
    </location>
</feature>
<organism evidence="3 4">
    <name type="scientific">Pyricularia grisea</name>
    <name type="common">Crabgrass-specific blast fungus</name>
    <name type="synonym">Magnaporthe grisea</name>
    <dbReference type="NCBI Taxonomy" id="148305"/>
    <lineage>
        <taxon>Eukaryota</taxon>
        <taxon>Fungi</taxon>
        <taxon>Dikarya</taxon>
        <taxon>Ascomycota</taxon>
        <taxon>Pezizomycotina</taxon>
        <taxon>Sordariomycetes</taxon>
        <taxon>Sordariomycetidae</taxon>
        <taxon>Magnaporthales</taxon>
        <taxon>Pyriculariaceae</taxon>
        <taxon>Pyricularia</taxon>
    </lineage>
</organism>
<feature type="compositionally biased region" description="Basic and acidic residues" evidence="1">
    <location>
        <begin position="125"/>
        <end position="165"/>
    </location>
</feature>
<sequence>MSHRDRDIYDDRESYYSTGPPRRSRAGSDTDLYERFQEVRRDDRRMPVRERDRDNDSDSRLPSFMRREESRRPVESSGPLVLRQREVETVTRPQPRSPSQVRFQEERSYIRRTRSPSRSPSPPPTRERIDVRETRIMEQNRRSPSVERIRSSTRIVNREQEREPTPVRIVRRGRSPSVERERIRIIERSRSRERLPSPSPSPPPPPPVPEVIRAPTIEREVITHYKNIDHGTIHLPKPRSPPPPRPILKQTRDYEVTTTRDTEIDISRNRDRTEVDIHETRRRRSVSRDRGALVVARPRSPSPPPRVVETERERKIRVDIDNNSRHRSTSISAEFRKGHGHTHSLPPARRPDYAEESDRITSRIDNRGRMGEAWNGATRDWTIVDVPPGTERVRMDGVGGGAAEVTWQRYNGVRRAKFIPERERDRDDDSYTSVSDRDRTESDRLAVEIRDKRTTDVEIRDKRTMDVEIEQTTRRRSRRQDESMWTEITKDLVCREAIIDMGYDFEETDLFFYVMQYLKYEDVLRLVELSDDIRRHRRRHLREVELDREYRDVDYYRRSSRRNGDKYYDRELEVDVDREVYYDRRPRGYLR</sequence>
<feature type="compositionally biased region" description="Pro residues" evidence="1">
    <location>
        <begin position="197"/>
        <end position="209"/>
    </location>
</feature>
<keyword evidence="3" id="KW-1185">Reference proteome</keyword>
<protein>
    <recommendedName>
        <fullName evidence="2">DUF8035 domain-containing protein</fullName>
    </recommendedName>
</protein>
<feature type="compositionally biased region" description="Basic and acidic residues" evidence="1">
    <location>
        <begin position="26"/>
        <end position="74"/>
    </location>
</feature>
<dbReference type="AlphaFoldDB" id="A0A6P8AXF1"/>
<evidence type="ECO:0000259" key="2">
    <source>
        <dbReference type="Pfam" id="PF26118"/>
    </source>
</evidence>
<dbReference type="Pfam" id="PF26118">
    <property type="entry name" value="DUF8035"/>
    <property type="match status" value="1"/>
</dbReference>
<evidence type="ECO:0000256" key="1">
    <source>
        <dbReference type="SAM" id="MobiDB-lite"/>
    </source>
</evidence>
<feature type="compositionally biased region" description="Polar residues" evidence="1">
    <location>
        <begin position="91"/>
        <end position="102"/>
    </location>
</feature>
<dbReference type="GeneID" id="41965640"/>
<reference evidence="4" key="2">
    <citation type="submission" date="2019-10" db="EMBL/GenBank/DDBJ databases">
        <authorList>
            <consortium name="NCBI Genome Project"/>
        </authorList>
    </citation>
    <scope>NUCLEOTIDE SEQUENCE</scope>
    <source>
        <strain evidence="4">NI907</strain>
    </source>
</reference>
<reference evidence="3 4" key="1">
    <citation type="journal article" date="2019" name="Mol. Biol. Evol.">
        <title>Blast fungal genomes show frequent chromosomal changes, gene gains and losses, and effector gene turnover.</title>
        <authorList>
            <person name="Gomez Luciano L.B."/>
            <person name="Jason Tsai I."/>
            <person name="Chuma I."/>
            <person name="Tosa Y."/>
            <person name="Chen Y.H."/>
            <person name="Li J.Y."/>
            <person name="Li M.Y."/>
            <person name="Jade Lu M.Y."/>
            <person name="Nakayashiki H."/>
            <person name="Li W.H."/>
        </authorList>
    </citation>
    <scope>NUCLEOTIDE SEQUENCE [LARGE SCALE GENOMIC DNA]</scope>
    <source>
        <strain evidence="3 4">NI907</strain>
    </source>
</reference>
<feature type="region of interest" description="Disordered" evidence="1">
    <location>
        <begin position="1"/>
        <end position="210"/>
    </location>
</feature>
<feature type="region of interest" description="Disordered" evidence="1">
    <location>
        <begin position="279"/>
        <end position="310"/>
    </location>
</feature>
<feature type="compositionally biased region" description="Basic and acidic residues" evidence="1">
    <location>
        <begin position="1"/>
        <end position="14"/>
    </location>
</feature>
<feature type="domain" description="DUF8035" evidence="2">
    <location>
        <begin position="483"/>
        <end position="535"/>
    </location>
</feature>
<gene>
    <name evidence="4" type="ORF">PgNI_10761</name>
</gene>